<dbReference type="PANTHER" id="PTHR43611">
    <property type="entry name" value="ALPHA-D-GLUCOSE 1-PHOSPHATE PHOSPHATASE"/>
    <property type="match status" value="1"/>
</dbReference>
<dbReference type="NCBIfam" id="TIGR01509">
    <property type="entry name" value="HAD-SF-IA-v3"/>
    <property type="match status" value="1"/>
</dbReference>
<dbReference type="CDD" id="cd02603">
    <property type="entry name" value="HAD_sEH-N_like"/>
    <property type="match status" value="1"/>
</dbReference>
<dbReference type="SFLD" id="SFLDG01129">
    <property type="entry name" value="C1.5:_HAD__Beta-PGM__Phosphata"/>
    <property type="match status" value="1"/>
</dbReference>
<dbReference type="InterPro" id="IPR006439">
    <property type="entry name" value="HAD-SF_hydro_IA"/>
</dbReference>
<dbReference type="RefSeq" id="WP_260560181.1">
    <property type="nucleotide sequence ID" value="NZ_BAABEC010000190.1"/>
</dbReference>
<dbReference type="Proteomes" id="UP001060261">
    <property type="component" value="Chromosome"/>
</dbReference>
<organism evidence="1 2">
    <name type="scientific">Deinococcus rubellus</name>
    <dbReference type="NCBI Taxonomy" id="1889240"/>
    <lineage>
        <taxon>Bacteria</taxon>
        <taxon>Thermotogati</taxon>
        <taxon>Deinococcota</taxon>
        <taxon>Deinococci</taxon>
        <taxon>Deinococcales</taxon>
        <taxon>Deinococcaceae</taxon>
        <taxon>Deinococcus</taxon>
    </lineage>
</organism>
<proteinExistence type="predicted"/>
<dbReference type="SUPFAM" id="SSF56784">
    <property type="entry name" value="HAD-like"/>
    <property type="match status" value="1"/>
</dbReference>
<evidence type="ECO:0000313" key="1">
    <source>
        <dbReference type="EMBL" id="UWX63902.1"/>
    </source>
</evidence>
<accession>A0ABY5YFQ6</accession>
<dbReference type="PANTHER" id="PTHR43611:SF3">
    <property type="entry name" value="FLAVIN MONONUCLEOTIDE HYDROLASE 1, CHLOROPLATIC"/>
    <property type="match status" value="1"/>
</dbReference>
<dbReference type="InterPro" id="IPR023214">
    <property type="entry name" value="HAD_sf"/>
</dbReference>
<dbReference type="SFLD" id="SFLDS00003">
    <property type="entry name" value="Haloacid_Dehalogenase"/>
    <property type="match status" value="1"/>
</dbReference>
<dbReference type="InterPro" id="IPR036412">
    <property type="entry name" value="HAD-like_sf"/>
</dbReference>
<keyword evidence="2" id="KW-1185">Reference proteome</keyword>
<protein>
    <submittedName>
        <fullName evidence="1">HAD family phosphatase</fullName>
    </submittedName>
</protein>
<name>A0ABY5YFQ6_9DEIO</name>
<dbReference type="Gene3D" id="3.40.50.1000">
    <property type="entry name" value="HAD superfamily/HAD-like"/>
    <property type="match status" value="1"/>
</dbReference>
<dbReference type="Pfam" id="PF00702">
    <property type="entry name" value="Hydrolase"/>
    <property type="match status" value="1"/>
</dbReference>
<gene>
    <name evidence="1" type="ORF">N0D28_14450</name>
</gene>
<reference evidence="1" key="1">
    <citation type="submission" date="2022-09" db="EMBL/GenBank/DDBJ databases">
        <title>genome sequence of Deinococcus rubellus.</title>
        <authorList>
            <person name="Srinivasan S."/>
        </authorList>
    </citation>
    <scope>NUCLEOTIDE SEQUENCE</scope>
    <source>
        <strain evidence="1">Ant6</strain>
    </source>
</reference>
<evidence type="ECO:0000313" key="2">
    <source>
        <dbReference type="Proteomes" id="UP001060261"/>
    </source>
</evidence>
<dbReference type="InterPro" id="IPR023198">
    <property type="entry name" value="PGP-like_dom2"/>
</dbReference>
<dbReference type="Gene3D" id="1.10.150.240">
    <property type="entry name" value="Putative phosphatase, domain 2"/>
    <property type="match status" value="1"/>
</dbReference>
<dbReference type="EMBL" id="CP104213">
    <property type="protein sequence ID" value="UWX63902.1"/>
    <property type="molecule type" value="Genomic_DNA"/>
</dbReference>
<sequence>MTLYTSEQILFWDIGGVLLTNGWDRDQRAKVVSRFGLDATDFAERHKLVISELELGRLSLNEYLDQTVFFQPRDFDRDEFWTAIHEQSRPDPEVLALARRLSSKYRMYSLNNEGFDLNKYRIDTFGLRDFLLGFFTSCYLGVMKPNPAIYQLGVQLAHADAAQSIMIDDRMQNVEAARRTGMQAVQYVSAPQLQADLAALGVEV</sequence>